<dbReference type="EMBL" id="JADUNP010000010">
    <property type="protein sequence ID" value="MBH1651968.1"/>
    <property type="molecule type" value="Genomic_DNA"/>
</dbReference>
<dbReference type="RefSeq" id="WP_197629237.1">
    <property type="nucleotide sequence ID" value="NZ_JAXAYA010000005.1"/>
</dbReference>
<sequence>MERITPAVDAACWTQLMTLSGLWSFIDSKRRPEWNGAIRLGAGLLDTGKATTPPPTLTADNVAATFQSIHAERGQMLNEGLLALFRGVSWDYKSNLPVCLGQKLVLKGHFEAWSIPEKGWYTYSSSADKLDDLVRALCRADGKPDHRNGASRFACADGMTDAPWDPYFEFRRFKNGNAHVVFHKHALHLVDRLNARIVELVPGALPARR</sequence>
<accession>A0AA89W7Z8</accession>
<protein>
    <submittedName>
        <fullName evidence="2">DUF4942 domain-containing protein</fullName>
    </submittedName>
</protein>
<evidence type="ECO:0000313" key="3">
    <source>
        <dbReference type="Proteomes" id="UP000625930"/>
    </source>
</evidence>
<feature type="domain" description="DUF4942" evidence="1">
    <location>
        <begin position="7"/>
        <end position="197"/>
    </location>
</feature>
<dbReference type="Proteomes" id="UP000625930">
    <property type="component" value="Unassembled WGS sequence"/>
</dbReference>
<dbReference type="Pfam" id="PF13708">
    <property type="entry name" value="DUF4942"/>
    <property type="match status" value="1"/>
</dbReference>
<reference evidence="2" key="1">
    <citation type="submission" date="2020-11" db="EMBL/GenBank/DDBJ databases">
        <title>Enhanced detection system for hospital associated transmission using whole genome sequencing surveillance.</title>
        <authorList>
            <person name="Harrison L.H."/>
            <person name="Van Tyne D."/>
            <person name="Marsh J.W."/>
            <person name="Griffith M.P."/>
            <person name="Snyder D.J."/>
            <person name="Cooper V.S."/>
            <person name="Mustapha M."/>
        </authorList>
    </citation>
    <scope>NUCLEOTIDE SEQUENCE</scope>
    <source>
        <strain evidence="2">STEN00091</strain>
    </source>
</reference>
<gene>
    <name evidence="2" type="ORF">I5U67_07275</name>
</gene>
<name>A0AA89W7Z8_STEMA</name>
<comment type="caution">
    <text evidence="2">The sequence shown here is derived from an EMBL/GenBank/DDBJ whole genome shotgun (WGS) entry which is preliminary data.</text>
</comment>
<dbReference type="InterPro" id="IPR031339">
    <property type="entry name" value="DUF4942"/>
</dbReference>
<evidence type="ECO:0000313" key="2">
    <source>
        <dbReference type="EMBL" id="MBH1651968.1"/>
    </source>
</evidence>
<dbReference type="AlphaFoldDB" id="A0AA89W7Z8"/>
<evidence type="ECO:0000259" key="1">
    <source>
        <dbReference type="Pfam" id="PF13708"/>
    </source>
</evidence>
<proteinExistence type="predicted"/>
<organism evidence="2 3">
    <name type="scientific">Stenotrophomonas maltophilia</name>
    <name type="common">Pseudomonas maltophilia</name>
    <name type="synonym">Xanthomonas maltophilia</name>
    <dbReference type="NCBI Taxonomy" id="40324"/>
    <lineage>
        <taxon>Bacteria</taxon>
        <taxon>Pseudomonadati</taxon>
        <taxon>Pseudomonadota</taxon>
        <taxon>Gammaproteobacteria</taxon>
        <taxon>Lysobacterales</taxon>
        <taxon>Lysobacteraceae</taxon>
        <taxon>Stenotrophomonas</taxon>
        <taxon>Stenotrophomonas maltophilia group</taxon>
    </lineage>
</organism>